<accession>A0AAD2FPN4</accession>
<name>A0AAD2FPN4_9STRA</name>
<sequence length="252" mass="28360">MSNTLICISEELVVSGEREERVRQRSQAPKSVRKRFGSLLYPLLLSLCGVDYENKLPPVWKKLAESGKQERQVLERELASLEQELGSPSRPLATPDLTMKVMSLMWGGRNYEDLTQGIHVFSIVVPEYNNANGDASQDAQERSNAWDLVNDGGTTTLQDVEKVKKTKVVIPAGFVEGHAQLNSMGLLWVLLLGRTHPFVASYKRLMDLLNGRFSQFHVFFTNVDQARSATEPPSMLLFLRKVQILTTNNNNN</sequence>
<dbReference type="Proteomes" id="UP001295423">
    <property type="component" value="Unassembled WGS sequence"/>
</dbReference>
<keyword evidence="2" id="KW-1185">Reference proteome</keyword>
<gene>
    <name evidence="1" type="ORF">CYCCA115_LOCUS11769</name>
</gene>
<reference evidence="1" key="1">
    <citation type="submission" date="2023-08" db="EMBL/GenBank/DDBJ databases">
        <authorList>
            <person name="Audoor S."/>
            <person name="Bilcke G."/>
        </authorList>
    </citation>
    <scope>NUCLEOTIDE SEQUENCE</scope>
</reference>
<dbReference type="EMBL" id="CAKOGP040001754">
    <property type="protein sequence ID" value="CAJ1948758.1"/>
    <property type="molecule type" value="Genomic_DNA"/>
</dbReference>
<evidence type="ECO:0000313" key="2">
    <source>
        <dbReference type="Proteomes" id="UP001295423"/>
    </source>
</evidence>
<evidence type="ECO:0000313" key="1">
    <source>
        <dbReference type="EMBL" id="CAJ1948758.1"/>
    </source>
</evidence>
<protein>
    <submittedName>
        <fullName evidence="1">Uncharacterized protein</fullName>
    </submittedName>
</protein>
<comment type="caution">
    <text evidence="1">The sequence shown here is derived from an EMBL/GenBank/DDBJ whole genome shotgun (WGS) entry which is preliminary data.</text>
</comment>
<organism evidence="1 2">
    <name type="scientific">Cylindrotheca closterium</name>
    <dbReference type="NCBI Taxonomy" id="2856"/>
    <lineage>
        <taxon>Eukaryota</taxon>
        <taxon>Sar</taxon>
        <taxon>Stramenopiles</taxon>
        <taxon>Ochrophyta</taxon>
        <taxon>Bacillariophyta</taxon>
        <taxon>Bacillariophyceae</taxon>
        <taxon>Bacillariophycidae</taxon>
        <taxon>Bacillariales</taxon>
        <taxon>Bacillariaceae</taxon>
        <taxon>Cylindrotheca</taxon>
    </lineage>
</organism>
<proteinExistence type="predicted"/>
<dbReference type="AlphaFoldDB" id="A0AAD2FPN4"/>